<dbReference type="Proteomes" id="UP001519460">
    <property type="component" value="Unassembled WGS sequence"/>
</dbReference>
<reference evidence="4 5" key="1">
    <citation type="journal article" date="2023" name="Sci. Data">
        <title>Genome assembly of the Korean intertidal mud-creeper Batillaria attramentaria.</title>
        <authorList>
            <person name="Patra A.K."/>
            <person name="Ho P.T."/>
            <person name="Jun S."/>
            <person name="Lee S.J."/>
            <person name="Kim Y."/>
            <person name="Won Y.J."/>
        </authorList>
    </citation>
    <scope>NUCLEOTIDE SEQUENCE [LARGE SCALE GENOMIC DNA]</scope>
    <source>
        <strain evidence="4">Wonlab-2016</strain>
    </source>
</reference>
<dbReference type="InterPro" id="IPR013783">
    <property type="entry name" value="Ig-like_fold"/>
</dbReference>
<dbReference type="PROSITE" id="PS50835">
    <property type="entry name" value="IG_LIKE"/>
    <property type="match status" value="1"/>
</dbReference>
<dbReference type="Gene3D" id="2.10.50.10">
    <property type="entry name" value="Tumor Necrosis Factor Receptor, subunit A, domain 2"/>
    <property type="match status" value="1"/>
</dbReference>
<evidence type="ECO:0000313" key="5">
    <source>
        <dbReference type="Proteomes" id="UP001519460"/>
    </source>
</evidence>
<dbReference type="InterPro" id="IPR011641">
    <property type="entry name" value="Tyr-kin_ephrin_A/B_rcpt-like"/>
</dbReference>
<feature type="region of interest" description="Disordered" evidence="1">
    <location>
        <begin position="459"/>
        <end position="551"/>
    </location>
</feature>
<comment type="caution">
    <text evidence="4">The sequence shown here is derived from an EMBL/GenBank/DDBJ whole genome shotgun (WGS) entry which is preliminary data.</text>
</comment>
<dbReference type="SMART" id="SM01411">
    <property type="entry name" value="Ephrin_rec_like"/>
    <property type="match status" value="1"/>
</dbReference>
<feature type="domain" description="Ig-like" evidence="3">
    <location>
        <begin position="46"/>
        <end position="141"/>
    </location>
</feature>
<keyword evidence="5" id="KW-1185">Reference proteome</keyword>
<dbReference type="InterPro" id="IPR036179">
    <property type="entry name" value="Ig-like_dom_sf"/>
</dbReference>
<name>A0ABD0KMA8_9CAEN</name>
<protein>
    <recommendedName>
        <fullName evidence="3">Ig-like domain-containing protein</fullName>
    </recommendedName>
</protein>
<evidence type="ECO:0000259" key="3">
    <source>
        <dbReference type="PROSITE" id="PS50835"/>
    </source>
</evidence>
<dbReference type="Gene3D" id="2.60.40.10">
    <property type="entry name" value="Immunoglobulins"/>
    <property type="match status" value="1"/>
</dbReference>
<feature type="transmembrane region" description="Helical" evidence="2">
    <location>
        <begin position="354"/>
        <end position="379"/>
    </location>
</feature>
<organism evidence="4 5">
    <name type="scientific">Batillaria attramentaria</name>
    <dbReference type="NCBI Taxonomy" id="370345"/>
    <lineage>
        <taxon>Eukaryota</taxon>
        <taxon>Metazoa</taxon>
        <taxon>Spiralia</taxon>
        <taxon>Lophotrochozoa</taxon>
        <taxon>Mollusca</taxon>
        <taxon>Gastropoda</taxon>
        <taxon>Caenogastropoda</taxon>
        <taxon>Sorbeoconcha</taxon>
        <taxon>Cerithioidea</taxon>
        <taxon>Batillariidae</taxon>
        <taxon>Batillaria</taxon>
    </lineage>
</organism>
<keyword evidence="2" id="KW-1133">Transmembrane helix</keyword>
<dbReference type="Pfam" id="PF07699">
    <property type="entry name" value="Ephrin_rec_like"/>
    <property type="match status" value="1"/>
</dbReference>
<sequence length="551" mass="58978">MASGTSTCSWRPLLPAERETVTCIAYYNDGGSAFAATDIEFNYPPPSAPVISGYYPGDVVQVGLSLTMTCTVRGGKPLVTSVVFQCTGQPDDVPDDGDDTEVRSSLTINPLTAADNGKVCTCSAVWKAAALYTLKDSRTLSVNDCPAGEYYSVTERVYTCSPCDIGYYQDAANQPQCEQCPARATTQSTGSDGLSDCEVAPGVDNKAEVSLRYTLVTVCTVYYEETMTTAIYVRIQTFQSDGSGVCIDSACSNVNVTSQCEAPDSVVIKSIVTIEELPATVTTNDTEVTEVTKSTDDPTLWGALFAVDDEFRNATGATSLTEVGVIPRWTCKDGYVRSGDTCQREKEGGISPELIGAIVGGCIGFIAIILLVVIVVLLLRKRRNRPYVESAPKDLEHPYDSLGAAQSTSASGIEMRPQNPYATASDLDDEGRVVSEHYDYIGLDLDDKPDYLTPASAETMMTSSTTSRPDLPARPAVASSPGRKGRGDGQFSEAAPAPHRFRRQNDYLTAVGDEASPEGLAPSEKDTAPRESSTAPNRDSDYLTPVTEKPM</sequence>
<dbReference type="InterPro" id="IPR007110">
    <property type="entry name" value="Ig-like_dom"/>
</dbReference>
<evidence type="ECO:0000256" key="1">
    <source>
        <dbReference type="SAM" id="MobiDB-lite"/>
    </source>
</evidence>
<evidence type="ECO:0000313" key="4">
    <source>
        <dbReference type="EMBL" id="KAK7488163.1"/>
    </source>
</evidence>
<feature type="region of interest" description="Disordered" evidence="1">
    <location>
        <begin position="391"/>
        <end position="428"/>
    </location>
</feature>
<keyword evidence="2" id="KW-0812">Transmembrane</keyword>
<gene>
    <name evidence="4" type="ORF">BaRGS_00020605</name>
</gene>
<dbReference type="SUPFAM" id="SSF48726">
    <property type="entry name" value="Immunoglobulin"/>
    <property type="match status" value="1"/>
</dbReference>
<proteinExistence type="predicted"/>
<evidence type="ECO:0000256" key="2">
    <source>
        <dbReference type="SAM" id="Phobius"/>
    </source>
</evidence>
<keyword evidence="2" id="KW-0472">Membrane</keyword>
<dbReference type="AlphaFoldDB" id="A0ABD0KMA8"/>
<dbReference type="EMBL" id="JACVVK020000154">
    <property type="protein sequence ID" value="KAK7488163.1"/>
    <property type="molecule type" value="Genomic_DNA"/>
</dbReference>
<accession>A0ABD0KMA8</accession>